<organism evidence="1 2">
    <name type="scientific">Reichenbachiella carrageenanivorans</name>
    <dbReference type="NCBI Taxonomy" id="2979869"/>
    <lineage>
        <taxon>Bacteria</taxon>
        <taxon>Pseudomonadati</taxon>
        <taxon>Bacteroidota</taxon>
        <taxon>Cytophagia</taxon>
        <taxon>Cytophagales</taxon>
        <taxon>Reichenbachiellaceae</taxon>
        <taxon>Reichenbachiella</taxon>
    </lineage>
</organism>
<dbReference type="EMBL" id="CP106735">
    <property type="protein sequence ID" value="UXX80922.1"/>
    <property type="molecule type" value="Genomic_DNA"/>
</dbReference>
<reference evidence="1" key="1">
    <citation type="submission" date="2022-10" db="EMBL/GenBank/DDBJ databases">
        <title>Comparative genomics and taxonomic characterization of three novel marine species of genus Reichenbachiella exhibiting antioxidant and polysaccharide degradation activities.</title>
        <authorList>
            <person name="Muhammad N."/>
            <person name="Lee Y.-J."/>
            <person name="Ko J."/>
            <person name="Kim S.-G."/>
        </authorList>
    </citation>
    <scope>NUCLEOTIDE SEQUENCE</scope>
    <source>
        <strain evidence="1">Wsw4-B4</strain>
    </source>
</reference>
<evidence type="ECO:0000313" key="2">
    <source>
        <dbReference type="Proteomes" id="UP001062165"/>
    </source>
</evidence>
<keyword evidence="2" id="KW-1185">Reference proteome</keyword>
<dbReference type="RefSeq" id="WP_263052651.1">
    <property type="nucleotide sequence ID" value="NZ_CP106735.1"/>
</dbReference>
<proteinExistence type="predicted"/>
<evidence type="ECO:0000313" key="1">
    <source>
        <dbReference type="EMBL" id="UXX80922.1"/>
    </source>
</evidence>
<dbReference type="Proteomes" id="UP001062165">
    <property type="component" value="Chromosome"/>
</dbReference>
<gene>
    <name evidence="1" type="ORF">N7E81_07395</name>
</gene>
<protein>
    <submittedName>
        <fullName evidence="1">Uncharacterized protein</fullName>
    </submittedName>
</protein>
<name>A0ABY6D446_9BACT</name>
<sequence length="181" mass="20388">MSSTFIEIHHPMNIQKIISLVTITILFSQTNCATRSTMSASEDLFLTGSVISCSHLVIYQLSEDNKSYIQVYIDTKKVTLESTNHWDLSQETDGVIVRLRKFDQDISTTLCNDVIRRIKTNQEEFVATAGVLQLTLTDGQWQEYQAGGRYKADITAQGLDFNQTNTYQVLINQASVGWLPG</sequence>
<accession>A0ABY6D446</accession>